<dbReference type="RefSeq" id="XP_013236344.1">
    <property type="nucleotide sequence ID" value="XM_013380890.1"/>
</dbReference>
<sequence length="147" mass="15850">MLERTHGYHSLQFFRKLLKQAEADWPAVAERLEAIRGLLLRRENLILDITGDAATLWEALEGEGRGPLLGLVGALPTAVPWGPPRAGAPEGSLRGAPRWAPQGSLQGAPQGGPQGGAREESKELVGGTWMTARVDREPLWAQEAQTS</sequence>
<dbReference type="Proteomes" id="UP000030747">
    <property type="component" value="Unassembled WGS sequence"/>
</dbReference>
<reference evidence="2" key="2">
    <citation type="submission" date="2013-10" db="EMBL/GenBank/DDBJ databases">
        <authorList>
            <person name="Aslett M."/>
        </authorList>
    </citation>
    <scope>NUCLEOTIDE SEQUENCE [LARGE SCALE GENOMIC DNA]</scope>
    <source>
        <strain evidence="2">Houghton</strain>
    </source>
</reference>
<dbReference type="VEuPathDB" id="ToxoDB:ETH2_1514800"/>
<dbReference type="EMBL" id="HG674094">
    <property type="protein sequence ID" value="CDJ38841.1"/>
    <property type="molecule type" value="Genomic_DNA"/>
</dbReference>
<dbReference type="InterPro" id="IPR011249">
    <property type="entry name" value="Metalloenz_LuxS/M16"/>
</dbReference>
<proteinExistence type="predicted"/>
<name>U6KLG9_EIMTE</name>
<dbReference type="Gene3D" id="3.30.830.10">
    <property type="entry name" value="Metalloenzyme, LuxS/M16 peptidase-like"/>
    <property type="match status" value="1"/>
</dbReference>
<evidence type="ECO:0000313" key="2">
    <source>
        <dbReference type="EMBL" id="CDJ38841.1"/>
    </source>
</evidence>
<feature type="region of interest" description="Disordered" evidence="1">
    <location>
        <begin position="82"/>
        <end position="126"/>
    </location>
</feature>
<dbReference type="GO" id="GO:0046872">
    <property type="term" value="F:metal ion binding"/>
    <property type="evidence" value="ECO:0007669"/>
    <property type="project" value="InterPro"/>
</dbReference>
<dbReference type="OrthoDB" id="10250783at2759"/>
<dbReference type="AlphaFoldDB" id="U6KLG9"/>
<protein>
    <submittedName>
        <fullName evidence="2">Uncharacterized protein</fullName>
    </submittedName>
</protein>
<accession>U6KLG9</accession>
<keyword evidence="3" id="KW-1185">Reference proteome</keyword>
<gene>
    <name evidence="2" type="ORF">ETH_00040295</name>
</gene>
<reference evidence="2" key="1">
    <citation type="submission" date="2013-10" db="EMBL/GenBank/DDBJ databases">
        <title>Genomic analysis of the causative agents of coccidiosis in chickens.</title>
        <authorList>
            <person name="Reid A.J."/>
            <person name="Blake D."/>
            <person name="Billington K."/>
            <person name="Browne H."/>
            <person name="Dunn M."/>
            <person name="Hung S."/>
            <person name="Kawahara F."/>
            <person name="Miranda-Saavedra D."/>
            <person name="Mourier T."/>
            <person name="Nagra H."/>
            <person name="Otto T.D."/>
            <person name="Rawlings N."/>
            <person name="Sanchez A."/>
            <person name="Sanders M."/>
            <person name="Subramaniam C."/>
            <person name="Tay Y."/>
            <person name="Dear P."/>
            <person name="Doerig C."/>
            <person name="Gruber A."/>
            <person name="Parkinson J."/>
            <person name="Shirley M."/>
            <person name="Wan K.L."/>
            <person name="Berriman M."/>
            <person name="Tomley F."/>
            <person name="Pain A."/>
        </authorList>
    </citation>
    <scope>NUCLEOTIDE SEQUENCE [LARGE SCALE GENOMIC DNA]</scope>
    <source>
        <strain evidence="2">Houghton</strain>
    </source>
</reference>
<dbReference type="SUPFAM" id="SSF63411">
    <property type="entry name" value="LuxS/MPP-like metallohydrolase"/>
    <property type="match status" value="1"/>
</dbReference>
<dbReference type="VEuPathDB" id="ToxoDB:ETH_00040295"/>
<dbReference type="GeneID" id="25257099"/>
<evidence type="ECO:0000256" key="1">
    <source>
        <dbReference type="SAM" id="MobiDB-lite"/>
    </source>
</evidence>
<organism evidence="2 3">
    <name type="scientific">Eimeria tenella</name>
    <name type="common">Coccidian parasite</name>
    <dbReference type="NCBI Taxonomy" id="5802"/>
    <lineage>
        <taxon>Eukaryota</taxon>
        <taxon>Sar</taxon>
        <taxon>Alveolata</taxon>
        <taxon>Apicomplexa</taxon>
        <taxon>Conoidasida</taxon>
        <taxon>Coccidia</taxon>
        <taxon>Eucoccidiorida</taxon>
        <taxon>Eimeriorina</taxon>
        <taxon>Eimeriidae</taxon>
        <taxon>Eimeria</taxon>
    </lineage>
</organism>
<evidence type="ECO:0000313" key="3">
    <source>
        <dbReference type="Proteomes" id="UP000030747"/>
    </source>
</evidence>